<name>A0A0L7KPF6_OPEBR</name>
<dbReference type="AlphaFoldDB" id="A0A0L7KPF6"/>
<keyword evidence="2" id="KW-0863">Zinc-finger</keyword>
<proteinExistence type="predicted"/>
<dbReference type="InterPro" id="IPR007588">
    <property type="entry name" value="Znf_FLYWCH"/>
</dbReference>
<dbReference type="Proteomes" id="UP000037510">
    <property type="component" value="Unassembled WGS sequence"/>
</dbReference>
<evidence type="ECO:0000256" key="3">
    <source>
        <dbReference type="ARBA" id="ARBA00022833"/>
    </source>
</evidence>
<feature type="domain" description="FLYWCH-type" evidence="4">
    <location>
        <begin position="11"/>
        <end position="72"/>
    </location>
</feature>
<dbReference type="Pfam" id="PF04500">
    <property type="entry name" value="FLYWCH"/>
    <property type="match status" value="1"/>
</dbReference>
<dbReference type="GO" id="GO:0008270">
    <property type="term" value="F:zinc ion binding"/>
    <property type="evidence" value="ECO:0007669"/>
    <property type="project" value="UniProtKB-KW"/>
</dbReference>
<dbReference type="Gene3D" id="2.20.25.240">
    <property type="match status" value="1"/>
</dbReference>
<keyword evidence="6" id="KW-1185">Reference proteome</keyword>
<sequence length="77" mass="9095">MQRRKDPDPQFILSRRGKPIMEFLKHRYIKHGTSIDGSKVRWVCSSQSRKRCKAVIWTYNKAIINGSYKHTHPPVTK</sequence>
<keyword evidence="1" id="KW-0479">Metal-binding</keyword>
<dbReference type="EMBL" id="JTDY01007925">
    <property type="protein sequence ID" value="KOB64854.1"/>
    <property type="molecule type" value="Genomic_DNA"/>
</dbReference>
<dbReference type="STRING" id="104452.A0A0L7KPF6"/>
<comment type="caution">
    <text evidence="5">The sequence shown here is derived from an EMBL/GenBank/DDBJ whole genome shotgun (WGS) entry which is preliminary data.</text>
</comment>
<accession>A0A0L7KPF6</accession>
<evidence type="ECO:0000259" key="4">
    <source>
        <dbReference type="Pfam" id="PF04500"/>
    </source>
</evidence>
<gene>
    <name evidence="5" type="ORF">OBRU01_23575</name>
</gene>
<keyword evidence="3" id="KW-0862">Zinc</keyword>
<reference evidence="5 6" key="1">
    <citation type="journal article" date="2015" name="Genome Biol. Evol.">
        <title>The genome of winter moth (Operophtera brumata) provides a genomic perspective on sexual dimorphism and phenology.</title>
        <authorList>
            <person name="Derks M.F."/>
            <person name="Smit S."/>
            <person name="Salis L."/>
            <person name="Schijlen E."/>
            <person name="Bossers A."/>
            <person name="Mateman C."/>
            <person name="Pijl A.S."/>
            <person name="de Ridder D."/>
            <person name="Groenen M.A."/>
            <person name="Visser M.E."/>
            <person name="Megens H.J."/>
        </authorList>
    </citation>
    <scope>NUCLEOTIDE SEQUENCE [LARGE SCALE GENOMIC DNA]</scope>
    <source>
        <strain evidence="5">WM2013NL</strain>
        <tissue evidence="5">Head and thorax</tissue>
    </source>
</reference>
<evidence type="ECO:0000256" key="1">
    <source>
        <dbReference type="ARBA" id="ARBA00022723"/>
    </source>
</evidence>
<evidence type="ECO:0000256" key="2">
    <source>
        <dbReference type="ARBA" id="ARBA00022771"/>
    </source>
</evidence>
<organism evidence="5 6">
    <name type="scientific">Operophtera brumata</name>
    <name type="common">Winter moth</name>
    <name type="synonym">Phalaena brumata</name>
    <dbReference type="NCBI Taxonomy" id="104452"/>
    <lineage>
        <taxon>Eukaryota</taxon>
        <taxon>Metazoa</taxon>
        <taxon>Ecdysozoa</taxon>
        <taxon>Arthropoda</taxon>
        <taxon>Hexapoda</taxon>
        <taxon>Insecta</taxon>
        <taxon>Pterygota</taxon>
        <taxon>Neoptera</taxon>
        <taxon>Endopterygota</taxon>
        <taxon>Lepidoptera</taxon>
        <taxon>Glossata</taxon>
        <taxon>Ditrysia</taxon>
        <taxon>Geometroidea</taxon>
        <taxon>Geometridae</taxon>
        <taxon>Larentiinae</taxon>
        <taxon>Operophtera</taxon>
    </lineage>
</organism>
<evidence type="ECO:0000313" key="6">
    <source>
        <dbReference type="Proteomes" id="UP000037510"/>
    </source>
</evidence>
<evidence type="ECO:0000313" key="5">
    <source>
        <dbReference type="EMBL" id="KOB64854.1"/>
    </source>
</evidence>
<protein>
    <recommendedName>
        <fullName evidence="4">FLYWCH-type domain-containing protein</fullName>
    </recommendedName>
</protein>